<dbReference type="RefSeq" id="WP_132166567.1">
    <property type="nucleotide sequence ID" value="NZ_SMKX01000017.1"/>
</dbReference>
<sequence>MGGLKHFLFRAGAVLAAGLGLTLSTAALASAAAPQPVPATELSKATTAAGSPTALSLLGKATAGTAQSVNGKAAAKLAVGQDARPVYALNPAFVRDASVPVATFWYAATTATRGTDRLTVYTAPDAKGTWQAVNVATGDTEARMFTAARGALVFTEPQIGAWYALNGDRVRPLNASATKSIGTAPITVAAYQDLVAGRYADKLPGSQYNDNGTAGGYDTTATTAATTTNTTAAPSRNLAIPATAAGIALLVATAFALRHRRTA</sequence>
<proteinExistence type="predicted"/>
<evidence type="ECO:0000256" key="1">
    <source>
        <dbReference type="SAM" id="Phobius"/>
    </source>
</evidence>
<accession>A0A4R4ZQC2</accession>
<keyword evidence="1" id="KW-0472">Membrane</keyword>
<keyword evidence="4" id="KW-1185">Reference proteome</keyword>
<gene>
    <name evidence="3" type="ORF">E1263_08130</name>
</gene>
<dbReference type="EMBL" id="SMKX01000017">
    <property type="protein sequence ID" value="TDD61148.1"/>
    <property type="molecule type" value="Genomic_DNA"/>
</dbReference>
<evidence type="ECO:0000256" key="2">
    <source>
        <dbReference type="SAM" id="SignalP"/>
    </source>
</evidence>
<feature type="signal peptide" evidence="2">
    <location>
        <begin position="1"/>
        <end position="29"/>
    </location>
</feature>
<evidence type="ECO:0000313" key="3">
    <source>
        <dbReference type="EMBL" id="TDD61148.1"/>
    </source>
</evidence>
<dbReference type="AlphaFoldDB" id="A0A4R4ZQC2"/>
<keyword evidence="2" id="KW-0732">Signal</keyword>
<feature type="transmembrane region" description="Helical" evidence="1">
    <location>
        <begin position="238"/>
        <end position="257"/>
    </location>
</feature>
<comment type="caution">
    <text evidence="3">The sequence shown here is derived from an EMBL/GenBank/DDBJ whole genome shotgun (WGS) entry which is preliminary data.</text>
</comment>
<keyword evidence="1" id="KW-0812">Transmembrane</keyword>
<feature type="chain" id="PRO_5039650461" evidence="2">
    <location>
        <begin position="30"/>
        <end position="263"/>
    </location>
</feature>
<dbReference type="Proteomes" id="UP000295124">
    <property type="component" value="Unassembled WGS sequence"/>
</dbReference>
<dbReference type="OrthoDB" id="3470164at2"/>
<keyword evidence="1" id="KW-1133">Transmembrane helix</keyword>
<evidence type="ECO:0000313" key="4">
    <source>
        <dbReference type="Proteomes" id="UP000295124"/>
    </source>
</evidence>
<name>A0A4R4ZQC2_9ACTN</name>
<protein>
    <submittedName>
        <fullName evidence="3">Uncharacterized protein</fullName>
    </submittedName>
</protein>
<reference evidence="3 4" key="1">
    <citation type="submission" date="2019-03" db="EMBL/GenBank/DDBJ databases">
        <title>Draft genome sequences of novel Actinobacteria.</title>
        <authorList>
            <person name="Sahin N."/>
            <person name="Ay H."/>
            <person name="Saygin H."/>
        </authorList>
    </citation>
    <scope>NUCLEOTIDE SEQUENCE [LARGE SCALE GENOMIC DNA]</scope>
    <source>
        <strain evidence="3 4">JCM 13523</strain>
    </source>
</reference>
<organism evidence="3 4">
    <name type="scientific">Kribbella antibiotica</name>
    <dbReference type="NCBI Taxonomy" id="190195"/>
    <lineage>
        <taxon>Bacteria</taxon>
        <taxon>Bacillati</taxon>
        <taxon>Actinomycetota</taxon>
        <taxon>Actinomycetes</taxon>
        <taxon>Propionibacteriales</taxon>
        <taxon>Kribbellaceae</taxon>
        <taxon>Kribbella</taxon>
    </lineage>
</organism>